<comment type="caution">
    <text evidence="2">The sequence shown here is derived from an EMBL/GenBank/DDBJ whole genome shotgun (WGS) entry which is preliminary data.</text>
</comment>
<sequence length="226" mass="24117">MKRVLVALLALVAVALLSGCEDEGEPTRPGAGRSIEGQVWIEQVLTDSLGNNLGSAESPLDGVAVLLMQGGSAVDSTHTDGAEYEFHNVDIGTYVVMVRVTDEVFLASDSLEVASEGDVTCDTLRLAACVNQTLGLTVALPYPNPFETAITIAILTFQEMRLEVEVFNVGGQLVRTIVDTWWPAGLNPVTWDGKDSVGNLSPAGIYFVVVRGNAGEYFSYASCTRE</sequence>
<dbReference type="Gene3D" id="2.60.40.4070">
    <property type="match status" value="1"/>
</dbReference>
<evidence type="ECO:0000313" key="3">
    <source>
        <dbReference type="Proteomes" id="UP000052008"/>
    </source>
</evidence>
<dbReference type="InterPro" id="IPR013783">
    <property type="entry name" value="Ig-like_fold"/>
</dbReference>
<dbReference type="NCBIfam" id="TIGR04183">
    <property type="entry name" value="Por_Secre_tail"/>
    <property type="match status" value="1"/>
</dbReference>
<evidence type="ECO:0000313" key="2">
    <source>
        <dbReference type="EMBL" id="KPJ52083.1"/>
    </source>
</evidence>
<dbReference type="STRING" id="1703770.AMJ39_08670"/>
<accession>A0A0S7WPW1</accession>
<dbReference type="PROSITE" id="PS51257">
    <property type="entry name" value="PROKAR_LIPOPROTEIN"/>
    <property type="match status" value="1"/>
</dbReference>
<feature type="domain" description="FlgD/Vpr Ig-like" evidence="1">
    <location>
        <begin position="160"/>
        <end position="213"/>
    </location>
</feature>
<dbReference type="Pfam" id="PF13860">
    <property type="entry name" value="FlgD_ig"/>
    <property type="match status" value="1"/>
</dbReference>
<protein>
    <recommendedName>
        <fullName evidence="1">FlgD/Vpr Ig-like domain-containing protein</fullName>
    </recommendedName>
</protein>
<gene>
    <name evidence="2" type="ORF">AMJ39_08670</name>
</gene>
<dbReference type="InterPro" id="IPR026444">
    <property type="entry name" value="Secre_tail"/>
</dbReference>
<dbReference type="AlphaFoldDB" id="A0A0S7WPW1"/>
<dbReference type="Gene3D" id="2.60.40.10">
    <property type="entry name" value="Immunoglobulins"/>
    <property type="match status" value="1"/>
</dbReference>
<proteinExistence type="predicted"/>
<dbReference type="InterPro" id="IPR025965">
    <property type="entry name" value="FlgD/Vpr_Ig-like"/>
</dbReference>
<name>A0A0S7WPW1_UNCT6</name>
<dbReference type="SUPFAM" id="SSF49478">
    <property type="entry name" value="Cna protein B-type domain"/>
    <property type="match status" value="1"/>
</dbReference>
<reference evidence="2 3" key="1">
    <citation type="journal article" date="2015" name="Microbiome">
        <title>Genomic resolution of linkages in carbon, nitrogen, and sulfur cycling among widespread estuary sediment bacteria.</title>
        <authorList>
            <person name="Baker B.J."/>
            <person name="Lazar C.S."/>
            <person name="Teske A.P."/>
            <person name="Dick G.J."/>
        </authorList>
    </citation>
    <scope>NUCLEOTIDE SEQUENCE [LARGE SCALE GENOMIC DNA]</scope>
    <source>
        <strain evidence="2">DG_24</strain>
    </source>
</reference>
<dbReference type="Proteomes" id="UP000052008">
    <property type="component" value="Unassembled WGS sequence"/>
</dbReference>
<organism evidence="2 3">
    <name type="scientific">candidate division TA06 bacterium DG_24</name>
    <dbReference type="NCBI Taxonomy" id="1703770"/>
    <lineage>
        <taxon>Bacteria</taxon>
        <taxon>Bacteria division TA06</taxon>
    </lineage>
</organism>
<dbReference type="EMBL" id="LIZS01000078">
    <property type="protein sequence ID" value="KPJ52083.1"/>
    <property type="molecule type" value="Genomic_DNA"/>
</dbReference>
<evidence type="ECO:0000259" key="1">
    <source>
        <dbReference type="Pfam" id="PF13860"/>
    </source>
</evidence>